<dbReference type="Gene3D" id="2.160.20.80">
    <property type="entry name" value="E3 ubiquitin-protein ligase SopA"/>
    <property type="match status" value="1"/>
</dbReference>
<reference evidence="1 4" key="2">
    <citation type="submission" date="2019-07" db="EMBL/GenBank/DDBJ databases">
        <title>Whole genome shotgun sequence of Lactobacillus spicheri NBRC 107155.</title>
        <authorList>
            <person name="Hosoyama A."/>
            <person name="Uohara A."/>
            <person name="Ohji S."/>
            <person name="Ichikawa N."/>
        </authorList>
    </citation>
    <scope>NUCLEOTIDE SEQUENCE [LARGE SCALE GENOMIC DNA]</scope>
    <source>
        <strain evidence="1 4">NBRC 107155</strain>
    </source>
</reference>
<dbReference type="EMBL" id="JZCR01000004">
    <property type="protein sequence ID" value="KJW13709.1"/>
    <property type="molecule type" value="Genomic_DNA"/>
</dbReference>
<dbReference type="EMBL" id="BJZI01000029">
    <property type="protein sequence ID" value="GEO67435.1"/>
    <property type="molecule type" value="Genomic_DNA"/>
</dbReference>
<dbReference type="Proteomes" id="UP000321691">
    <property type="component" value="Unassembled WGS sequence"/>
</dbReference>
<proteinExistence type="predicted"/>
<accession>A0A0F3RVS9</accession>
<organism evidence="2 3">
    <name type="scientific">Levilactobacillus spicheri</name>
    <dbReference type="NCBI Taxonomy" id="216463"/>
    <lineage>
        <taxon>Bacteria</taxon>
        <taxon>Bacillati</taxon>
        <taxon>Bacillota</taxon>
        <taxon>Bacilli</taxon>
        <taxon>Lactobacillales</taxon>
        <taxon>Lactobacillaceae</taxon>
        <taxon>Levilactobacillus</taxon>
    </lineage>
</organism>
<protein>
    <recommendedName>
        <fullName evidence="5">Quinolone resistance protein</fullName>
    </recommendedName>
</protein>
<name>A0A0F3RVS9_9LACO</name>
<gene>
    <name evidence="1" type="ORF">LSP04_18540</name>
    <name evidence="2" type="ORF">VC81_01645</name>
</gene>
<dbReference type="RefSeq" id="WP_045806421.1">
    <property type="nucleotide sequence ID" value="NZ_BJZI01000029.1"/>
</dbReference>
<evidence type="ECO:0000313" key="1">
    <source>
        <dbReference type="EMBL" id="GEO67435.1"/>
    </source>
</evidence>
<comment type="caution">
    <text evidence="2">The sequence shown here is derived from an EMBL/GenBank/DDBJ whole genome shotgun (WGS) entry which is preliminary data.</text>
</comment>
<dbReference type="STRING" id="216463.VC81_01645"/>
<dbReference type="SUPFAM" id="SSF141571">
    <property type="entry name" value="Pentapeptide repeat-like"/>
    <property type="match status" value="1"/>
</dbReference>
<evidence type="ECO:0000313" key="4">
    <source>
        <dbReference type="Proteomes" id="UP000321691"/>
    </source>
</evidence>
<dbReference type="AlphaFoldDB" id="A0A0F3RVS9"/>
<evidence type="ECO:0000313" key="2">
    <source>
        <dbReference type="EMBL" id="KJW13709.1"/>
    </source>
</evidence>
<sequence>MIQHQTLDLTDLDPYETYEDCQFTVPSVPAKVTDVTLKRCRFTGALDGTEWLDCTLQDLDLANRSWANGVLYRCTFQACNLLGTNFLGSTWKHTQLVGCRGDYLNLSGARLTACGAQETSLREAALRDVTVTQGFVADRCDLEQASFWGSDLAGVDLATSTFERLEVDADAARLKGLVLNAYQAASVLSLFGVKIK</sequence>
<dbReference type="OrthoDB" id="9798656at2"/>
<reference evidence="2 3" key="1">
    <citation type="submission" date="2015-03" db="EMBL/GenBank/DDBJ databases">
        <authorList>
            <person name="Zheng J."/>
            <person name="Ganezle M."/>
        </authorList>
    </citation>
    <scope>NUCLEOTIDE SEQUENCE [LARGE SCALE GENOMIC DNA]</scope>
    <source>
        <strain evidence="2 3">LP38</strain>
    </source>
</reference>
<evidence type="ECO:0000313" key="3">
    <source>
        <dbReference type="Proteomes" id="UP000033491"/>
    </source>
</evidence>
<keyword evidence="4" id="KW-1185">Reference proteome</keyword>
<dbReference type="PATRIC" id="fig|216463.3.peg.2125"/>
<evidence type="ECO:0008006" key="5">
    <source>
        <dbReference type="Google" id="ProtNLM"/>
    </source>
</evidence>
<dbReference type="Proteomes" id="UP000033491">
    <property type="component" value="Unassembled WGS sequence"/>
</dbReference>